<comment type="caution">
    <text evidence="10">The sequence shown here is derived from an EMBL/GenBank/DDBJ whole genome shotgun (WGS) entry which is preliminary data.</text>
</comment>
<keyword evidence="11" id="KW-1185">Reference proteome</keyword>
<dbReference type="GO" id="GO:0005829">
    <property type="term" value="C:cytosol"/>
    <property type="evidence" value="ECO:0007669"/>
    <property type="project" value="UniProtKB-SubCell"/>
</dbReference>
<dbReference type="GO" id="GO:0005851">
    <property type="term" value="C:eukaryotic translation initiation factor 2B complex"/>
    <property type="evidence" value="ECO:0007669"/>
    <property type="project" value="TreeGrafter"/>
</dbReference>
<dbReference type="AlphaFoldDB" id="A0A9C7PPY9"/>
<reference evidence="10" key="1">
    <citation type="journal article" date="2022" name="Proc. Natl. Acad. Sci. U.S.A.">
        <title>Life cycle and functional genomics of the unicellular red alga Galdieria for elucidating algal and plant evolution and industrial use.</title>
        <authorList>
            <person name="Hirooka S."/>
            <person name="Itabashi T."/>
            <person name="Ichinose T.M."/>
            <person name="Onuma R."/>
            <person name="Fujiwara T."/>
            <person name="Yamashita S."/>
            <person name="Jong L.W."/>
            <person name="Tomita R."/>
            <person name="Iwane A.H."/>
            <person name="Miyagishima S.Y."/>
        </authorList>
    </citation>
    <scope>NUCLEOTIDE SEQUENCE</scope>
    <source>
        <strain evidence="10">NBRC 102759</strain>
    </source>
</reference>
<dbReference type="OrthoDB" id="10249309at2759"/>
<dbReference type="GO" id="GO:0005085">
    <property type="term" value="F:guanyl-nucleotide exchange factor activity"/>
    <property type="evidence" value="ECO:0007669"/>
    <property type="project" value="TreeGrafter"/>
</dbReference>
<comment type="similarity">
    <text evidence="2 9">Belongs to the eIF-2B alpha/beta/delta subunits family.</text>
</comment>
<comment type="subunit">
    <text evidence="8">Component of the translation initiation factor 2B (eIF2B) complex which is a heterodecamer of two sets of five different subunits: alpha, beta, gamma, delta and epsilon. Subunits alpha, beta and delta comprise a regulatory subcomplex and subunits epsilon and gamma comprise a catalytic subcomplex. Within the complex, the hexameric regulatory complex resides at the center, with the two heterodimeric catalytic subcomplexes bound on opposite sides.</text>
</comment>
<dbReference type="InterPro" id="IPR042528">
    <property type="entry name" value="elF-2B_alpha_N"/>
</dbReference>
<dbReference type="InterPro" id="IPR042529">
    <property type="entry name" value="IF_2B-like_C"/>
</dbReference>
<evidence type="ECO:0000313" key="10">
    <source>
        <dbReference type="EMBL" id="GJQ08428.1"/>
    </source>
</evidence>
<dbReference type="PANTHER" id="PTHR45860:SF1">
    <property type="entry name" value="TRANSLATION INITIATION FACTOR EIF-2B SUBUNIT ALPHA"/>
    <property type="match status" value="1"/>
</dbReference>
<keyword evidence="5" id="KW-0648">Protein biosynthesis</keyword>
<dbReference type="Gene3D" id="3.40.50.10470">
    <property type="entry name" value="Translation initiation factor eif-2b, domain 2"/>
    <property type="match status" value="1"/>
</dbReference>
<accession>A0A9C7PPY9</accession>
<reference evidence="10" key="2">
    <citation type="submission" date="2022-01" db="EMBL/GenBank/DDBJ databases">
        <authorList>
            <person name="Hirooka S."/>
            <person name="Miyagishima S.Y."/>
        </authorList>
    </citation>
    <scope>NUCLEOTIDE SEQUENCE</scope>
    <source>
        <strain evidence="10">NBRC 102759</strain>
    </source>
</reference>
<evidence type="ECO:0000256" key="3">
    <source>
        <dbReference type="ARBA" id="ARBA00022490"/>
    </source>
</evidence>
<evidence type="ECO:0000256" key="2">
    <source>
        <dbReference type="ARBA" id="ARBA00007251"/>
    </source>
</evidence>
<dbReference type="InterPro" id="IPR051501">
    <property type="entry name" value="eIF2B_alpha/beta/delta"/>
</dbReference>
<evidence type="ECO:0000256" key="1">
    <source>
        <dbReference type="ARBA" id="ARBA00004514"/>
    </source>
</evidence>
<dbReference type="PANTHER" id="PTHR45860">
    <property type="entry name" value="TRANSLATION INITIATION FACTOR EIF-2B SUBUNIT ALPHA"/>
    <property type="match status" value="1"/>
</dbReference>
<dbReference type="Proteomes" id="UP001061958">
    <property type="component" value="Unassembled WGS sequence"/>
</dbReference>
<dbReference type="InterPro" id="IPR000649">
    <property type="entry name" value="IF-2B-related"/>
</dbReference>
<sequence>MNGALQNSHEQELYSTFQKNVIELFEHHLATGSAYAPAATSVLTEVIKSSEEETVMGLEVQLKQATDAILKVAPIAAFVSLKASTELFLRFVIRTSLESSDFEECKRRLIKRGEYFRGLTEASRDKIAEVGERFIQDGSVILTHGNSRVVAAVFERAAKTKRFRVYVTEGRPDGSGYSFAERLLSAGVSVTIILDSCVGFIMDQVDLVLVGAEGVAENGGIINRVGSLQVAIVASSYNKPVFVAVESYKFSRIYPLRQHDLPLPSKYREPWYPLLPEVKISKDVQFENPASDFTPPSLISLLFTDLGVLTPAAVSDELIRLYQ</sequence>
<organism evidence="10 11">
    <name type="scientific">Galdieria partita</name>
    <dbReference type="NCBI Taxonomy" id="83374"/>
    <lineage>
        <taxon>Eukaryota</taxon>
        <taxon>Rhodophyta</taxon>
        <taxon>Bangiophyceae</taxon>
        <taxon>Galdieriales</taxon>
        <taxon>Galdieriaceae</taxon>
        <taxon>Galdieria</taxon>
    </lineage>
</organism>
<dbReference type="Pfam" id="PF01008">
    <property type="entry name" value="IF-2B"/>
    <property type="match status" value="1"/>
</dbReference>
<proteinExistence type="inferred from homology"/>
<evidence type="ECO:0000313" key="11">
    <source>
        <dbReference type="Proteomes" id="UP001061958"/>
    </source>
</evidence>
<gene>
    <name evidence="10" type="ORF">GpartN1_g219.t1</name>
</gene>
<keyword evidence="4" id="KW-0396">Initiation factor</keyword>
<evidence type="ECO:0000256" key="9">
    <source>
        <dbReference type="RuleBase" id="RU003814"/>
    </source>
</evidence>
<evidence type="ECO:0000256" key="8">
    <source>
        <dbReference type="ARBA" id="ARBA00046432"/>
    </source>
</evidence>
<dbReference type="GO" id="GO:0003743">
    <property type="term" value="F:translation initiation factor activity"/>
    <property type="evidence" value="ECO:0007669"/>
    <property type="project" value="UniProtKB-KW"/>
</dbReference>
<protein>
    <recommendedName>
        <fullName evidence="6">Translation initiation factor eIF2B subunit alpha</fullName>
    </recommendedName>
    <alternativeName>
        <fullName evidence="7">eIF2B GDP-GTP exchange factor subunit alpha</fullName>
    </alternativeName>
</protein>
<keyword evidence="3" id="KW-0963">Cytoplasm</keyword>
<evidence type="ECO:0000256" key="5">
    <source>
        <dbReference type="ARBA" id="ARBA00022917"/>
    </source>
</evidence>
<evidence type="ECO:0000256" key="6">
    <source>
        <dbReference type="ARBA" id="ARBA00044208"/>
    </source>
</evidence>
<dbReference type="SUPFAM" id="SSF100950">
    <property type="entry name" value="NagB/RpiA/CoA transferase-like"/>
    <property type="match status" value="1"/>
</dbReference>
<dbReference type="Gene3D" id="1.20.120.1070">
    <property type="entry name" value="Translation initiation factor eIF-2B, N-terminal domain"/>
    <property type="match status" value="1"/>
</dbReference>
<dbReference type="EMBL" id="BQMJ01000002">
    <property type="protein sequence ID" value="GJQ08428.1"/>
    <property type="molecule type" value="Genomic_DNA"/>
</dbReference>
<comment type="subcellular location">
    <subcellularLocation>
        <location evidence="1">Cytoplasm</location>
        <location evidence="1">Cytosol</location>
    </subcellularLocation>
</comment>
<evidence type="ECO:0000256" key="4">
    <source>
        <dbReference type="ARBA" id="ARBA00022540"/>
    </source>
</evidence>
<evidence type="ECO:0000256" key="7">
    <source>
        <dbReference type="ARBA" id="ARBA00044236"/>
    </source>
</evidence>
<name>A0A9C7PPY9_9RHOD</name>
<dbReference type="InterPro" id="IPR037171">
    <property type="entry name" value="NagB/RpiA_transferase-like"/>
</dbReference>